<keyword evidence="12" id="KW-1015">Disulfide bond</keyword>
<name>A0A7R8Z5F9_HERIL</name>
<dbReference type="Gene3D" id="2.60.220.50">
    <property type="match status" value="1"/>
</dbReference>
<feature type="compositionally biased region" description="Basic and acidic residues" evidence="16">
    <location>
        <begin position="1463"/>
        <end position="1474"/>
    </location>
</feature>
<feature type="compositionally biased region" description="Polar residues" evidence="16">
    <location>
        <begin position="305"/>
        <end position="319"/>
    </location>
</feature>
<comment type="subunit">
    <text evidence="3">Forms a heterodimer, consisting of a large extracellular region non-covalently linked to a seven-transmembrane moiety.</text>
</comment>
<dbReference type="Pfam" id="PF02140">
    <property type="entry name" value="SUEL_Lectin"/>
    <property type="match status" value="1"/>
</dbReference>
<feature type="transmembrane region" description="Helical" evidence="17">
    <location>
        <begin position="988"/>
        <end position="1011"/>
    </location>
</feature>
<evidence type="ECO:0000256" key="17">
    <source>
        <dbReference type="SAM" id="Phobius"/>
    </source>
</evidence>
<evidence type="ECO:0000259" key="18">
    <source>
        <dbReference type="PROSITE" id="PS50221"/>
    </source>
</evidence>
<comment type="subcellular location">
    <subcellularLocation>
        <location evidence="1">Cell membrane</location>
        <topology evidence="1">Multi-pass membrane protein</topology>
    </subcellularLocation>
</comment>
<evidence type="ECO:0000256" key="15">
    <source>
        <dbReference type="ARBA" id="ARBA00023224"/>
    </source>
</evidence>
<feature type="domain" description="GAIN-B" evidence="18">
    <location>
        <begin position="591"/>
        <end position="779"/>
    </location>
</feature>
<dbReference type="Gene3D" id="1.20.1070.10">
    <property type="entry name" value="Rhodopsin 7-helix transmembrane proteins"/>
    <property type="match status" value="1"/>
</dbReference>
<keyword evidence="10" id="KW-0297">G-protein coupled receptor</keyword>
<feature type="domain" description="G-protein coupled receptors family 2 profile 2" evidence="20">
    <location>
        <begin position="791"/>
        <end position="1047"/>
    </location>
</feature>
<dbReference type="FunFam" id="1.25.40.610:FF:000006">
    <property type="entry name" value="latrophilin Cirl isoform X2"/>
    <property type="match status" value="1"/>
</dbReference>
<keyword evidence="7 17" id="KW-0812">Transmembrane</keyword>
<dbReference type="PANTHER" id="PTHR12011:SF475">
    <property type="entry name" value="LATROPHILIN CIRL"/>
    <property type="match status" value="1"/>
</dbReference>
<evidence type="ECO:0000256" key="3">
    <source>
        <dbReference type="ARBA" id="ARBA00011834"/>
    </source>
</evidence>
<dbReference type="CDD" id="cd22830">
    <property type="entry name" value="Gal_Rha_Lectin_dCirl"/>
    <property type="match status" value="1"/>
</dbReference>
<organism evidence="21 22">
    <name type="scientific">Hermetia illucens</name>
    <name type="common">Black soldier fly</name>
    <dbReference type="NCBI Taxonomy" id="343691"/>
    <lineage>
        <taxon>Eukaryota</taxon>
        <taxon>Metazoa</taxon>
        <taxon>Ecdysozoa</taxon>
        <taxon>Arthropoda</taxon>
        <taxon>Hexapoda</taxon>
        <taxon>Insecta</taxon>
        <taxon>Pterygota</taxon>
        <taxon>Neoptera</taxon>
        <taxon>Endopterygota</taxon>
        <taxon>Diptera</taxon>
        <taxon>Brachycera</taxon>
        <taxon>Stratiomyomorpha</taxon>
        <taxon>Stratiomyidae</taxon>
        <taxon>Hermetiinae</taxon>
        <taxon>Hermetia</taxon>
    </lineage>
</organism>
<dbReference type="PROSITE" id="PS50221">
    <property type="entry name" value="GAIN_B"/>
    <property type="match status" value="1"/>
</dbReference>
<dbReference type="Gene3D" id="2.60.120.740">
    <property type="match status" value="1"/>
</dbReference>
<evidence type="ECO:0000256" key="9">
    <source>
        <dbReference type="ARBA" id="ARBA00022989"/>
    </source>
</evidence>
<dbReference type="InterPro" id="IPR017981">
    <property type="entry name" value="GPCR_2-like_7TM"/>
</dbReference>
<dbReference type="FunFam" id="2.60.220.50:FF:000024">
    <property type="entry name" value="latrophilin Cirl isoform X2"/>
    <property type="match status" value="1"/>
</dbReference>
<dbReference type="InterPro" id="IPR000922">
    <property type="entry name" value="Lectin_gal-bd_dom"/>
</dbReference>
<comment type="similarity">
    <text evidence="2">Belongs to the G-protein coupled receptor 2 family. LN-TM7 subfamily.</text>
</comment>
<evidence type="ECO:0000256" key="12">
    <source>
        <dbReference type="ARBA" id="ARBA00023157"/>
    </source>
</evidence>
<proteinExistence type="inferred from homology"/>
<dbReference type="InterPro" id="IPR032471">
    <property type="entry name" value="AGRL2-4_GAIN_subdom_A"/>
</dbReference>
<keyword evidence="9 17" id="KW-1133">Transmembrane helix</keyword>
<evidence type="ECO:0000256" key="4">
    <source>
        <dbReference type="ARBA" id="ARBA00015543"/>
    </source>
</evidence>
<keyword evidence="6" id="KW-0597">Phosphoprotein</keyword>
<dbReference type="InterPro" id="IPR036445">
    <property type="entry name" value="GPCR_2_extracell_dom_sf"/>
</dbReference>
<feature type="transmembrane region" description="Helical" evidence="17">
    <location>
        <begin position="900"/>
        <end position="921"/>
    </location>
</feature>
<dbReference type="Gene3D" id="1.25.40.610">
    <property type="match status" value="1"/>
</dbReference>
<evidence type="ECO:0000313" key="21">
    <source>
        <dbReference type="EMBL" id="CAD7094067.1"/>
    </source>
</evidence>
<evidence type="ECO:0000256" key="2">
    <source>
        <dbReference type="ARBA" id="ARBA00010933"/>
    </source>
</evidence>
<dbReference type="Pfam" id="PF00002">
    <property type="entry name" value="7tm_2"/>
    <property type="match status" value="1"/>
</dbReference>
<dbReference type="GO" id="GO:0030246">
    <property type="term" value="F:carbohydrate binding"/>
    <property type="evidence" value="ECO:0007669"/>
    <property type="project" value="UniProtKB-KW"/>
</dbReference>
<feature type="transmembrane region" description="Helical" evidence="17">
    <location>
        <begin position="30"/>
        <end position="51"/>
    </location>
</feature>
<dbReference type="InterPro" id="IPR046338">
    <property type="entry name" value="GAIN_dom_sf"/>
</dbReference>
<evidence type="ECO:0000256" key="7">
    <source>
        <dbReference type="ARBA" id="ARBA00022692"/>
    </source>
</evidence>
<feature type="compositionally biased region" description="Acidic residues" evidence="16">
    <location>
        <begin position="1446"/>
        <end position="1462"/>
    </location>
</feature>
<evidence type="ECO:0000259" key="19">
    <source>
        <dbReference type="PROSITE" id="PS50228"/>
    </source>
</evidence>
<feature type="transmembrane region" description="Helical" evidence="17">
    <location>
        <begin position="1023"/>
        <end position="1045"/>
    </location>
</feature>
<keyword evidence="22" id="KW-1185">Reference proteome</keyword>
<feature type="region of interest" description="Disordered" evidence="16">
    <location>
        <begin position="1439"/>
        <end position="1474"/>
    </location>
</feature>
<keyword evidence="8" id="KW-0430">Lectin</keyword>
<dbReference type="FunFam" id="2.60.120.740:FF:000001">
    <property type="entry name" value="Adhesion G protein-coupled receptor L2"/>
    <property type="match status" value="1"/>
</dbReference>
<dbReference type="OrthoDB" id="1100386at2759"/>
<dbReference type="GO" id="GO:0005886">
    <property type="term" value="C:plasma membrane"/>
    <property type="evidence" value="ECO:0007669"/>
    <property type="project" value="UniProtKB-SubCell"/>
</dbReference>
<dbReference type="PANTHER" id="PTHR12011">
    <property type="entry name" value="ADHESION G-PROTEIN COUPLED RECEPTOR"/>
    <property type="match status" value="1"/>
</dbReference>
<dbReference type="GO" id="GO:0004930">
    <property type="term" value="F:G protein-coupled receptor activity"/>
    <property type="evidence" value="ECO:0007669"/>
    <property type="project" value="UniProtKB-KW"/>
</dbReference>
<feature type="transmembrane region" description="Helical" evidence="17">
    <location>
        <begin position="828"/>
        <end position="847"/>
    </location>
</feature>
<dbReference type="EMBL" id="LR899015">
    <property type="protein sequence ID" value="CAD7094067.1"/>
    <property type="molecule type" value="Genomic_DNA"/>
</dbReference>
<dbReference type="FunCoup" id="A0A7R8Z5F9">
    <property type="interactions" value="534"/>
</dbReference>
<dbReference type="PROSITE" id="PS50228">
    <property type="entry name" value="SUEL_LECTIN"/>
    <property type="match status" value="1"/>
</dbReference>
<dbReference type="Proteomes" id="UP000594454">
    <property type="component" value="Chromosome 7"/>
</dbReference>
<dbReference type="PROSITE" id="PS50261">
    <property type="entry name" value="G_PROTEIN_RECEP_F2_4"/>
    <property type="match status" value="1"/>
</dbReference>
<accession>A0A7R8Z5F9</accession>
<evidence type="ECO:0000256" key="16">
    <source>
        <dbReference type="SAM" id="MobiDB-lite"/>
    </source>
</evidence>
<evidence type="ECO:0000256" key="1">
    <source>
        <dbReference type="ARBA" id="ARBA00004651"/>
    </source>
</evidence>
<feature type="transmembrane region" description="Helical" evidence="17">
    <location>
        <begin position="793"/>
        <end position="816"/>
    </location>
</feature>
<dbReference type="Gene3D" id="4.10.1240.10">
    <property type="entry name" value="GPCR, family 2, extracellular hormone receptor domain"/>
    <property type="match status" value="1"/>
</dbReference>
<evidence type="ECO:0000256" key="8">
    <source>
        <dbReference type="ARBA" id="ARBA00022734"/>
    </source>
</evidence>
<keyword evidence="14" id="KW-0325">Glycoprotein</keyword>
<gene>
    <name evidence="21" type="ORF">HERILL_LOCUS16302</name>
</gene>
<evidence type="ECO:0000256" key="11">
    <source>
        <dbReference type="ARBA" id="ARBA00023136"/>
    </source>
</evidence>
<keyword evidence="13" id="KW-0675">Receptor</keyword>
<evidence type="ECO:0000256" key="5">
    <source>
        <dbReference type="ARBA" id="ARBA00022475"/>
    </source>
</evidence>
<feature type="domain" description="SUEL-type lectin" evidence="19">
    <location>
        <begin position="67"/>
        <end position="156"/>
    </location>
</feature>
<evidence type="ECO:0000256" key="14">
    <source>
        <dbReference type="ARBA" id="ARBA00023180"/>
    </source>
</evidence>
<dbReference type="InterPro" id="IPR000203">
    <property type="entry name" value="GPS"/>
</dbReference>
<dbReference type="InterPro" id="IPR043159">
    <property type="entry name" value="Lectin_gal-bd_sf"/>
</dbReference>
<evidence type="ECO:0000256" key="10">
    <source>
        <dbReference type="ARBA" id="ARBA00023040"/>
    </source>
</evidence>
<feature type="compositionally biased region" description="Polar residues" evidence="16">
    <location>
        <begin position="268"/>
        <end position="297"/>
    </location>
</feature>
<keyword evidence="11 17" id="KW-0472">Membrane</keyword>
<evidence type="ECO:0000313" key="22">
    <source>
        <dbReference type="Proteomes" id="UP000594454"/>
    </source>
</evidence>
<feature type="transmembrane region" description="Helical" evidence="17">
    <location>
        <begin position="941"/>
        <end position="967"/>
    </location>
</feature>
<sequence length="1544" mass="171487">MYNRCPHFNEGILPIFPIKSTTSTTTTNELFHGGAIIKLSIYFIISLLILLPRKSLAAGLQYETAYACEGKTLTISCDPGYLISLIRANYGRFSITICNDHGNVEWSVNCMSPKSLRVLHSKCTHKQNCSVLASTNMFGDPCPGTHKYLEAHYQCISAAQTSTTTTRPSPPWLITNSPNIWSTSTIPATVTSSMKSTSGHQTPTTARIGSIHQMVLPQKPPPQSKGAETPGTSQGSGGPSTGSVGTSQTNIHLAGGRPPIVDPFDTRGSASRPTNTPFSNRGGVLQSSRTSVNSSSPAGEASENGADSGTFNRTQSTPSDDAGRHESQDQSKHTNRNEDNSIYNQQTLTTQSPSVLVNNNNNNYDGSIDSGYYCGPTTMRNLFWNVTRVGEVNVQPCPGGAFGIAKWRCVLQQIASSSNRSDVQMILSDCASRSCETQHQLSSSRNSPHRAVWHPLTPDLTQCRSVWINNLEISVNQRDSSLISIANDLSQITSSKTLYGGDMLVTTKIIQTMSEKMAYDIETFPDQKQREAIITELLSGVVKTGSNLLDISHKHTWLDLSFEDQMRVATSLLTGLEDNAFLLADSIIRERTVVQKVKNILLSIRVLETRNIVGNEVFPDGKVEQWDVSEDRIELPRGALVENSEAGLVRIVFVAFDRLETILKPWLNHLDVKFTKGEMQRNHSKNTAGIQQNRILNSKVISASLGKGRHIQLSQPIRLILRHLKVENVTNPVCVFWNYIDHAWSEDGCYLEHTNHSHTICMCNHLTNFAILMDTTDDTAPSLLSLFNNNIRILIYISIAICIIFIIVAILTLKLFNGIFVKSSRSSVYKNIYVCLFIIEILFLFGIEQSETNVLCGFTTAFLHCFVLSAIAWLFFEGFQLYLTLTTDDMFIEVENSSKLIWYYLLSYGLSFTIVAISLAIDPGTYTQSDFCVLMEPNALFYTTFLAPVVIFVMGANSYSILSAYIMCKKSKTTLKNKEHSRLSSIRFDLRCSFLFLTILLADWVFAYLYLRKAKFEESVSLFYGYIFIACNSIMGVYIFIFHCIQNEKIRHEYRKYIRQNSWLPKCLRCSKVSISSSASQHQQHYGTTTSKKSPIAAVPSAHSVSNPSIVPSSSAPYLSEDQDLAAHSCTIVDSVTKVSAADLRQNIFLDQATGGGTLRGFSGSAIASGGHISPASSAGSTHLIFNSTQNDHSQDWSFQLSKPGQPQHFPSHSGNADFSARNLNIYDAKYLNYDCKSNRAKQHPMGGNTMRSCHTSSAEHAPQHHHEYFYWGENNPSPKKQRINGELKATSQKSDNVHSFYPSYKKTPRHYPMPPGGDHDKLKNDCDFPDTDPRLYHYPSDDDRTESHVVLPRPNVKGFGSDNGFDGFSTSYRPQQQRYRQKYLGGGDFAETMPLPAVPNQDLTSCPPNNAASSSYYSRSPTAGMDEPVYEEILSNRASDFHEDSDGDEEDDDDEGLDDRDDGGRMGKEEHYNRMRRLLASKEDSGLGGMEPLRQSFNRYHMKQSEFDYPVQSAKATATATTSATTATTTATDASTAATTNCW</sequence>
<feature type="region of interest" description="Disordered" evidence="16">
    <location>
        <begin position="216"/>
        <end position="343"/>
    </location>
</feature>
<dbReference type="InterPro" id="IPR057244">
    <property type="entry name" value="GAIN_B"/>
</dbReference>
<evidence type="ECO:0000256" key="13">
    <source>
        <dbReference type="ARBA" id="ARBA00023170"/>
    </source>
</evidence>
<feature type="transmembrane region" description="Helical" evidence="17">
    <location>
        <begin position="859"/>
        <end position="879"/>
    </location>
</feature>
<reference evidence="21 22" key="1">
    <citation type="submission" date="2020-11" db="EMBL/GenBank/DDBJ databases">
        <authorList>
            <person name="Wallbank WR R."/>
            <person name="Pardo Diaz C."/>
            <person name="Kozak K."/>
            <person name="Martin S."/>
            <person name="Jiggins C."/>
            <person name="Moest M."/>
            <person name="Warren A I."/>
            <person name="Generalovic N T."/>
            <person name="Byers J.R.P. K."/>
            <person name="Montejo-Kovacevich G."/>
            <person name="Yen C E."/>
        </authorList>
    </citation>
    <scope>NUCLEOTIDE SEQUENCE [LARGE SCALE GENOMIC DNA]</scope>
</reference>
<evidence type="ECO:0000259" key="20">
    <source>
        <dbReference type="PROSITE" id="PS50261"/>
    </source>
</evidence>
<keyword evidence="15" id="KW-0807">Transducer</keyword>
<evidence type="ECO:0000256" key="6">
    <source>
        <dbReference type="ARBA" id="ARBA00022553"/>
    </source>
</evidence>
<feature type="compositionally biased region" description="Low complexity" evidence="16">
    <location>
        <begin position="1408"/>
        <end position="1419"/>
    </location>
</feature>
<feature type="region of interest" description="Disordered" evidence="16">
    <location>
        <begin position="1394"/>
        <end position="1425"/>
    </location>
</feature>
<keyword evidence="5" id="KW-1003">Cell membrane</keyword>
<protein>
    <recommendedName>
        <fullName evidence="4">Latrophilin Cirl</fullName>
    </recommendedName>
</protein>
<dbReference type="GO" id="GO:0007166">
    <property type="term" value="P:cell surface receptor signaling pathway"/>
    <property type="evidence" value="ECO:0007669"/>
    <property type="project" value="InterPro"/>
</dbReference>
<feature type="compositionally biased region" description="Basic and acidic residues" evidence="16">
    <location>
        <begin position="321"/>
        <end position="339"/>
    </location>
</feature>
<dbReference type="InParanoid" id="A0A7R8Z5F9"/>
<dbReference type="Pfam" id="PF16489">
    <property type="entry name" value="GAIN"/>
    <property type="match status" value="1"/>
</dbReference>
<dbReference type="InterPro" id="IPR000832">
    <property type="entry name" value="GPCR_2_secretin-like"/>
</dbReference>
<dbReference type="Pfam" id="PF01825">
    <property type="entry name" value="GPS"/>
    <property type="match status" value="1"/>
</dbReference>
<dbReference type="SMART" id="SM00303">
    <property type="entry name" value="GPS"/>
    <property type="match status" value="1"/>
</dbReference>